<dbReference type="InterPro" id="IPR043519">
    <property type="entry name" value="NT_sf"/>
</dbReference>
<evidence type="ECO:0000256" key="3">
    <source>
        <dbReference type="SAM" id="MobiDB-lite"/>
    </source>
</evidence>
<organism evidence="5 6">
    <name type="scientific">Forsythia ovata</name>
    <dbReference type="NCBI Taxonomy" id="205694"/>
    <lineage>
        <taxon>Eukaryota</taxon>
        <taxon>Viridiplantae</taxon>
        <taxon>Streptophyta</taxon>
        <taxon>Embryophyta</taxon>
        <taxon>Tracheophyta</taxon>
        <taxon>Spermatophyta</taxon>
        <taxon>Magnoliopsida</taxon>
        <taxon>eudicotyledons</taxon>
        <taxon>Gunneridae</taxon>
        <taxon>Pentapetalae</taxon>
        <taxon>asterids</taxon>
        <taxon>lamiids</taxon>
        <taxon>Lamiales</taxon>
        <taxon>Oleaceae</taxon>
        <taxon>Forsythieae</taxon>
        <taxon>Forsythia</taxon>
    </lineage>
</organism>
<reference evidence="6" key="1">
    <citation type="submission" date="2024-07" db="EMBL/GenBank/DDBJ databases">
        <title>Two chromosome-level genome assemblies of Korean endemic species Abeliophyllum distichum and Forsythia ovata (Oleaceae).</title>
        <authorList>
            <person name="Jang H."/>
        </authorList>
    </citation>
    <scope>NUCLEOTIDE SEQUENCE [LARGE SCALE GENOMIC DNA]</scope>
</reference>
<keyword evidence="1" id="KW-0808">Transferase</keyword>
<dbReference type="InterPro" id="IPR037160">
    <property type="entry name" value="DNA_Pol_thumb_sf"/>
</dbReference>
<feature type="domain" description="DNA polymerase beta thumb" evidence="4">
    <location>
        <begin position="126"/>
        <end position="154"/>
    </location>
</feature>
<dbReference type="InterPro" id="IPR029398">
    <property type="entry name" value="PolB_thumb"/>
</dbReference>
<evidence type="ECO:0000313" key="5">
    <source>
        <dbReference type="EMBL" id="KAL2510206.1"/>
    </source>
</evidence>
<dbReference type="Pfam" id="PF14791">
    <property type="entry name" value="DNA_pol_B_thumb"/>
    <property type="match status" value="1"/>
</dbReference>
<evidence type="ECO:0000259" key="4">
    <source>
        <dbReference type="Pfam" id="PF14791"/>
    </source>
</evidence>
<protein>
    <submittedName>
        <fullName evidence="5">DNA polymerase beta thumb domain-containing protein</fullName>
    </submittedName>
</protein>
<evidence type="ECO:0000256" key="1">
    <source>
        <dbReference type="ARBA" id="ARBA00022679"/>
    </source>
</evidence>
<dbReference type="Proteomes" id="UP001604277">
    <property type="component" value="Unassembled WGS sequence"/>
</dbReference>
<dbReference type="Gene3D" id="3.30.210.10">
    <property type="entry name" value="DNA polymerase, thumb domain"/>
    <property type="match status" value="1"/>
</dbReference>
<sequence>MQTCYRKFSTIRRQLERWKKVSEDSYILSMDMEGNCKGCDSVENHVKLIDGSHSSSDERSQHKKIRSTIQDSMADSSEERDRTVDHTLNESSKRGTASGSSCSSRSQSPEITSPITLDDQNKAGSKGSAILKFETEKEVFDFLGFPWFEPHERNL</sequence>
<feature type="compositionally biased region" description="Basic and acidic residues" evidence="3">
    <location>
        <begin position="50"/>
        <end position="60"/>
    </location>
</feature>
<dbReference type="AlphaFoldDB" id="A0ABD1TC03"/>
<name>A0ABD1TC03_9LAMI</name>
<gene>
    <name evidence="5" type="ORF">Fot_33853</name>
</gene>
<feature type="compositionally biased region" description="Basic and acidic residues" evidence="3">
    <location>
        <begin position="77"/>
        <end position="93"/>
    </location>
</feature>
<keyword evidence="6" id="KW-1185">Reference proteome</keyword>
<keyword evidence="2" id="KW-0548">Nucleotidyltransferase</keyword>
<proteinExistence type="predicted"/>
<feature type="region of interest" description="Disordered" evidence="3">
    <location>
        <begin position="50"/>
        <end position="124"/>
    </location>
</feature>
<dbReference type="GO" id="GO:0016779">
    <property type="term" value="F:nucleotidyltransferase activity"/>
    <property type="evidence" value="ECO:0007669"/>
    <property type="project" value="UniProtKB-KW"/>
</dbReference>
<feature type="compositionally biased region" description="Low complexity" evidence="3">
    <location>
        <begin position="94"/>
        <end position="108"/>
    </location>
</feature>
<evidence type="ECO:0000313" key="6">
    <source>
        <dbReference type="Proteomes" id="UP001604277"/>
    </source>
</evidence>
<dbReference type="SUPFAM" id="SSF81301">
    <property type="entry name" value="Nucleotidyltransferase"/>
    <property type="match status" value="1"/>
</dbReference>
<dbReference type="EMBL" id="JBFOLJ010000009">
    <property type="protein sequence ID" value="KAL2510206.1"/>
    <property type="molecule type" value="Genomic_DNA"/>
</dbReference>
<evidence type="ECO:0000256" key="2">
    <source>
        <dbReference type="ARBA" id="ARBA00022695"/>
    </source>
</evidence>
<comment type="caution">
    <text evidence="5">The sequence shown here is derived from an EMBL/GenBank/DDBJ whole genome shotgun (WGS) entry which is preliminary data.</text>
</comment>
<accession>A0ABD1TC03</accession>